<gene>
    <name evidence="10" type="primary">gspH</name>
    <name evidence="10" type="ORF">CLG94_11460</name>
</gene>
<dbReference type="Pfam" id="PF12019">
    <property type="entry name" value="GspH"/>
    <property type="match status" value="1"/>
</dbReference>
<feature type="domain" description="General secretion pathway GspH" evidence="9">
    <location>
        <begin position="49"/>
        <end position="151"/>
    </location>
</feature>
<organism evidence="10 11">
    <name type="scientific">Candidatus Methylomirabilis limnetica</name>
    <dbReference type="NCBI Taxonomy" id="2033718"/>
    <lineage>
        <taxon>Bacteria</taxon>
        <taxon>Candidatus Methylomirabilota</taxon>
        <taxon>Candidatus Methylomirabilia</taxon>
        <taxon>Candidatus Methylomirabilales</taxon>
        <taxon>Candidatus Methylomirabilaceae</taxon>
        <taxon>Candidatus Methylomirabilis</taxon>
    </lineage>
</organism>
<accession>A0A2T4TVF1</accession>
<dbReference type="Pfam" id="PF07963">
    <property type="entry name" value="N_methyl"/>
    <property type="match status" value="1"/>
</dbReference>
<keyword evidence="5 8" id="KW-0812">Transmembrane</keyword>
<evidence type="ECO:0000313" key="10">
    <source>
        <dbReference type="EMBL" id="PTL35094.1"/>
    </source>
</evidence>
<dbReference type="Proteomes" id="UP000241436">
    <property type="component" value="Unassembled WGS sequence"/>
</dbReference>
<dbReference type="PROSITE" id="PS00409">
    <property type="entry name" value="PROKAR_NTER_METHYL"/>
    <property type="match status" value="1"/>
</dbReference>
<evidence type="ECO:0000259" key="9">
    <source>
        <dbReference type="Pfam" id="PF12019"/>
    </source>
</evidence>
<evidence type="ECO:0000256" key="7">
    <source>
        <dbReference type="ARBA" id="ARBA00023136"/>
    </source>
</evidence>
<reference evidence="10 11" key="1">
    <citation type="submission" date="2017-09" db="EMBL/GenBank/DDBJ databases">
        <title>Bloom of a denitrifying methanotroph, Candidatus Methylomirabilis limnetica, in a deep stratified lake.</title>
        <authorList>
            <person name="Graf J.S."/>
            <person name="Marchant H.K."/>
            <person name="Tienken D."/>
            <person name="Hach P.F."/>
            <person name="Brand A."/>
            <person name="Schubert C.J."/>
            <person name="Kuypers M.M."/>
            <person name="Milucka J."/>
        </authorList>
    </citation>
    <scope>NUCLEOTIDE SEQUENCE [LARGE SCALE GENOMIC DNA]</scope>
    <source>
        <strain evidence="10 11">Zug</strain>
    </source>
</reference>
<keyword evidence="11" id="KW-1185">Reference proteome</keyword>
<evidence type="ECO:0000256" key="2">
    <source>
        <dbReference type="ARBA" id="ARBA00022475"/>
    </source>
</evidence>
<dbReference type="InterPro" id="IPR012902">
    <property type="entry name" value="N_methyl_site"/>
</dbReference>
<evidence type="ECO:0000256" key="4">
    <source>
        <dbReference type="ARBA" id="ARBA00022519"/>
    </source>
</evidence>
<keyword evidence="4" id="KW-0997">Cell inner membrane</keyword>
<evidence type="ECO:0000256" key="5">
    <source>
        <dbReference type="ARBA" id="ARBA00022692"/>
    </source>
</evidence>
<dbReference type="EMBL" id="NVQC01000030">
    <property type="protein sequence ID" value="PTL35094.1"/>
    <property type="molecule type" value="Genomic_DNA"/>
</dbReference>
<reference evidence="11" key="2">
    <citation type="journal article" date="2018" name="Environ. Microbiol.">
        <title>Bloom of a denitrifying methanotroph, 'Candidatus Methylomirabilis limnetica', in a deep stratified lake.</title>
        <authorList>
            <person name="Graf J.S."/>
            <person name="Mayr M.J."/>
            <person name="Marchant H.K."/>
            <person name="Tienken D."/>
            <person name="Hach P.F."/>
            <person name="Brand A."/>
            <person name="Schubert C.J."/>
            <person name="Kuypers M.M."/>
            <person name="Milucka J."/>
        </authorList>
    </citation>
    <scope>NUCLEOTIDE SEQUENCE [LARGE SCALE GENOMIC DNA]</scope>
    <source>
        <strain evidence="11">Zug</strain>
    </source>
</reference>
<dbReference type="GO" id="GO:0015627">
    <property type="term" value="C:type II protein secretion system complex"/>
    <property type="evidence" value="ECO:0007669"/>
    <property type="project" value="InterPro"/>
</dbReference>
<dbReference type="AlphaFoldDB" id="A0A2T4TVF1"/>
<evidence type="ECO:0000313" key="11">
    <source>
        <dbReference type="Proteomes" id="UP000241436"/>
    </source>
</evidence>
<evidence type="ECO:0000256" key="3">
    <source>
        <dbReference type="ARBA" id="ARBA00022481"/>
    </source>
</evidence>
<name>A0A2T4TVF1_9BACT</name>
<dbReference type="InterPro" id="IPR045584">
    <property type="entry name" value="Pilin-like"/>
</dbReference>
<keyword evidence="6 8" id="KW-1133">Transmembrane helix</keyword>
<dbReference type="InterPro" id="IPR022346">
    <property type="entry name" value="T2SS_GspH"/>
</dbReference>
<protein>
    <submittedName>
        <fullName evidence="10">Type II secretion system protein GspH</fullName>
    </submittedName>
</protein>
<dbReference type="RefSeq" id="WP_107563687.1">
    <property type="nucleotide sequence ID" value="NZ_NVQC01000030.1"/>
</dbReference>
<keyword evidence="2" id="KW-1003">Cell membrane</keyword>
<dbReference type="GO" id="GO:0005886">
    <property type="term" value="C:plasma membrane"/>
    <property type="evidence" value="ECO:0007669"/>
    <property type="project" value="UniProtKB-SubCell"/>
</dbReference>
<evidence type="ECO:0000256" key="8">
    <source>
        <dbReference type="SAM" id="Phobius"/>
    </source>
</evidence>
<dbReference type="GO" id="GO:0015628">
    <property type="term" value="P:protein secretion by the type II secretion system"/>
    <property type="evidence" value="ECO:0007669"/>
    <property type="project" value="InterPro"/>
</dbReference>
<evidence type="ECO:0000256" key="6">
    <source>
        <dbReference type="ARBA" id="ARBA00022989"/>
    </source>
</evidence>
<proteinExistence type="predicted"/>
<evidence type="ECO:0000256" key="1">
    <source>
        <dbReference type="ARBA" id="ARBA00004377"/>
    </source>
</evidence>
<sequence>MVFRQSRVDGQRGFTLVELMIVIAIIGIISMMATPLFMTFLRASETRGASQELAALLHQARELAIARNTDYRVEIEPDNNRLRFVRTSDNVVWTGPGTDGQGYRRLVNQARLTNPTANPTFNRLGTAGGGTITVQNSQGTSALDVVVASSGRIRIE</sequence>
<feature type="transmembrane region" description="Helical" evidence="8">
    <location>
        <begin position="20"/>
        <end position="41"/>
    </location>
</feature>
<comment type="caution">
    <text evidence="10">The sequence shown here is derived from an EMBL/GenBank/DDBJ whole genome shotgun (WGS) entry which is preliminary data.</text>
</comment>
<comment type="subcellular location">
    <subcellularLocation>
        <location evidence="1">Cell inner membrane</location>
        <topology evidence="1">Single-pass membrane protein</topology>
    </subcellularLocation>
</comment>
<keyword evidence="3" id="KW-0488">Methylation</keyword>
<dbReference type="NCBIfam" id="TIGR02532">
    <property type="entry name" value="IV_pilin_GFxxxE"/>
    <property type="match status" value="1"/>
</dbReference>
<dbReference type="Gene3D" id="3.30.700.10">
    <property type="entry name" value="Glycoprotein, Type 4 Pilin"/>
    <property type="match status" value="1"/>
</dbReference>
<dbReference type="SUPFAM" id="SSF54523">
    <property type="entry name" value="Pili subunits"/>
    <property type="match status" value="1"/>
</dbReference>
<keyword evidence="7 8" id="KW-0472">Membrane</keyword>